<reference evidence="1" key="1">
    <citation type="submission" date="2022-10" db="EMBL/GenBank/DDBJ databases">
        <authorList>
            <person name="Koch H."/>
        </authorList>
    </citation>
    <scope>NUCLEOTIDE SEQUENCE</scope>
    <source>
        <strain evidence="1">DNF</strain>
    </source>
</reference>
<dbReference type="AlphaFoldDB" id="A0AA86MXR2"/>
<accession>A0AA86MXR2</accession>
<name>A0AA86MXR2_9BACT</name>
<sequence>MHLCRPGGTIGPAMTIFLFTIGRSLSFVLAGLLSLVPVAVQADSDNLPDATAPVIEDIPLIYVSDYFSFVGRDSQGYVALALDNNRGRDGETYQAEHFVVLHDEREGWVKLDGNGAYENKRHELARIPDSASFQFEGTPEAGLTITSAVNQLTLRIDPLPIRTSRTHEQAIVRMGSAPAVLTWRNRTIVGRVIYEYLTMPNFNRLTRTYWGFWKDFQGLSVLAEPSGDLYLHRQQSERIAALVGTLAGFAVLDGEPAVMGQLQVEVLERAFAWGFYRWPTAWRVSWTGRHGAASMTLTLSDRKTIAGWVIGGFAMGIVRGELSYGGRTFPLYGLAELLM</sequence>
<keyword evidence="2" id="KW-1185">Reference proteome</keyword>
<dbReference type="Proteomes" id="UP001179121">
    <property type="component" value="Chromosome"/>
</dbReference>
<dbReference type="EMBL" id="OX365700">
    <property type="protein sequence ID" value="CAI4031004.1"/>
    <property type="molecule type" value="Genomic_DNA"/>
</dbReference>
<evidence type="ECO:0000313" key="1">
    <source>
        <dbReference type="EMBL" id="CAI4031004.1"/>
    </source>
</evidence>
<gene>
    <name evidence="1" type="ORF">DNFV4_01436</name>
</gene>
<proteinExistence type="predicted"/>
<organism evidence="1 2">
    <name type="scientific">Nitrospira tepida</name>
    <dbReference type="NCBI Taxonomy" id="2973512"/>
    <lineage>
        <taxon>Bacteria</taxon>
        <taxon>Pseudomonadati</taxon>
        <taxon>Nitrospirota</taxon>
        <taxon>Nitrospiria</taxon>
        <taxon>Nitrospirales</taxon>
        <taxon>Nitrospiraceae</taxon>
        <taxon>Nitrospira</taxon>
    </lineage>
</organism>
<evidence type="ECO:0000313" key="2">
    <source>
        <dbReference type="Proteomes" id="UP001179121"/>
    </source>
</evidence>
<dbReference type="KEGG" id="nti:DNFV4_01436"/>
<protein>
    <submittedName>
        <fullName evidence="1">Uncharacterized protein</fullName>
    </submittedName>
</protein>